<dbReference type="InterPro" id="IPR058627">
    <property type="entry name" value="MdtA-like_C"/>
</dbReference>
<dbReference type="GO" id="GO:0030313">
    <property type="term" value="C:cell envelope"/>
    <property type="evidence" value="ECO:0007669"/>
    <property type="project" value="UniProtKB-SubCell"/>
</dbReference>
<comment type="subcellular location">
    <subcellularLocation>
        <location evidence="1">Cell envelope</location>
    </subcellularLocation>
</comment>
<feature type="domain" description="YknX-like beta-barrel" evidence="5">
    <location>
        <begin position="340"/>
        <end position="424"/>
    </location>
</feature>
<sequence>MIVAVVGRQRGYMKKSVKTAIGAVIVLAAVAAAGSRVSHNLHKPAPPPRTVPAALGDISVSVQEVGAVQPVDKVDVRSKVAGRILVMPIEAGQTVHAGQLIAMVDRTLLDPQIQQTQAQLDQAKARLTQAESSYQLQLAQTKWAIEQAVAGLATAKAHLASVAAGARPQEVAQQKQALARAQIALDDAVRTQARKQALVVKGFVSQSEADTSQVALDTARSNVAAAQEALSLTQAGPRAEDVNDARVGVHAAEVQLATARANALQDAVRKSDIDQARGNVQQIAGNLSQLEVQVGDTKISAPVSGIVLKKYRQPGEIVQSATTGFSDAQSIVATLGSRLEVQVGINEVDVAKIRVGAPVTIAVDAAPGVAFAGTVTEIAPASTNAFADTSTASATTSISKFSVRIAFQKYDARIRPGMSANVTILSDQRKHVVVVPLEVTPFTGNTGKVQVLNAAGKPEDRTVTLGLRDDTRVEVKTGLGAGDKVIVPAPSVERRTIDISGGPDGG</sequence>
<dbReference type="KEGG" id="ccot:CCAX7_55440"/>
<dbReference type="PRINTS" id="PR01490">
    <property type="entry name" value="RTXTOXIND"/>
</dbReference>
<evidence type="ECO:0000259" key="3">
    <source>
        <dbReference type="Pfam" id="PF25881"/>
    </source>
</evidence>
<proteinExistence type="predicted"/>
<dbReference type="Gene3D" id="2.40.420.20">
    <property type="match status" value="1"/>
</dbReference>
<dbReference type="AlphaFoldDB" id="A0A402D0T0"/>
<keyword evidence="7" id="KW-1185">Reference proteome</keyword>
<evidence type="ECO:0000313" key="7">
    <source>
        <dbReference type="Proteomes" id="UP000287394"/>
    </source>
</evidence>
<dbReference type="Gene3D" id="2.40.50.100">
    <property type="match status" value="1"/>
</dbReference>
<organism evidence="6 7">
    <name type="scientific">Capsulimonas corticalis</name>
    <dbReference type="NCBI Taxonomy" id="2219043"/>
    <lineage>
        <taxon>Bacteria</taxon>
        <taxon>Bacillati</taxon>
        <taxon>Armatimonadota</taxon>
        <taxon>Armatimonadia</taxon>
        <taxon>Capsulimonadales</taxon>
        <taxon>Capsulimonadaceae</taxon>
        <taxon>Capsulimonas</taxon>
    </lineage>
</organism>
<dbReference type="EMBL" id="AP025739">
    <property type="protein sequence ID" value="BDI33493.1"/>
    <property type="molecule type" value="Genomic_DNA"/>
</dbReference>
<feature type="domain" description="YbhG-like alpha-helical hairpin" evidence="3">
    <location>
        <begin position="144"/>
        <end position="262"/>
    </location>
</feature>
<keyword evidence="2" id="KW-0175">Coiled coil</keyword>
<dbReference type="Pfam" id="PF25990">
    <property type="entry name" value="Beta-barrel_YknX"/>
    <property type="match status" value="1"/>
</dbReference>
<reference evidence="6 7" key="1">
    <citation type="journal article" date="2019" name="Int. J. Syst. Evol. Microbiol.">
        <title>Capsulimonas corticalis gen. nov., sp. nov., an aerobic capsulated bacterium, of a novel bacterial order, Capsulimonadales ord. nov., of the class Armatimonadia of the phylum Armatimonadetes.</title>
        <authorList>
            <person name="Li J."/>
            <person name="Kudo C."/>
            <person name="Tonouchi A."/>
        </authorList>
    </citation>
    <scope>NUCLEOTIDE SEQUENCE [LARGE SCALE GENOMIC DNA]</scope>
    <source>
        <strain evidence="6 7">AX-7</strain>
    </source>
</reference>
<dbReference type="PANTHER" id="PTHR32347">
    <property type="entry name" value="EFFLUX SYSTEM COMPONENT YKNX-RELATED"/>
    <property type="match status" value="1"/>
</dbReference>
<accession>A0A402D0T0</accession>
<dbReference type="Proteomes" id="UP000287394">
    <property type="component" value="Chromosome"/>
</dbReference>
<dbReference type="InterPro" id="IPR050465">
    <property type="entry name" value="UPF0194_transport"/>
</dbReference>
<dbReference type="Gene3D" id="1.10.287.470">
    <property type="entry name" value="Helix hairpin bin"/>
    <property type="match status" value="2"/>
</dbReference>
<dbReference type="Gene3D" id="2.40.30.170">
    <property type="match status" value="1"/>
</dbReference>
<evidence type="ECO:0000313" key="6">
    <source>
        <dbReference type="EMBL" id="BDI33493.1"/>
    </source>
</evidence>
<protein>
    <submittedName>
        <fullName evidence="6">RND transporter</fullName>
    </submittedName>
</protein>
<dbReference type="Pfam" id="PF25881">
    <property type="entry name" value="HH_YBHG"/>
    <property type="match status" value="1"/>
</dbReference>
<dbReference type="Pfam" id="PF25967">
    <property type="entry name" value="RND-MFP_C"/>
    <property type="match status" value="1"/>
</dbReference>
<evidence type="ECO:0000256" key="1">
    <source>
        <dbReference type="ARBA" id="ARBA00004196"/>
    </source>
</evidence>
<evidence type="ECO:0000259" key="5">
    <source>
        <dbReference type="Pfam" id="PF25990"/>
    </source>
</evidence>
<evidence type="ECO:0000259" key="4">
    <source>
        <dbReference type="Pfam" id="PF25967"/>
    </source>
</evidence>
<dbReference type="InterPro" id="IPR059052">
    <property type="entry name" value="HH_YbhG-like"/>
</dbReference>
<name>A0A402D0T0_9BACT</name>
<gene>
    <name evidence="6" type="ORF">CCAX7_55440</name>
</gene>
<evidence type="ECO:0000256" key="2">
    <source>
        <dbReference type="ARBA" id="ARBA00023054"/>
    </source>
</evidence>
<dbReference type="InterPro" id="IPR058636">
    <property type="entry name" value="Beta-barrel_YknX"/>
</dbReference>
<feature type="domain" description="Multidrug resistance protein MdtA-like C-terminal permuted SH3" evidence="4">
    <location>
        <begin position="432"/>
        <end position="487"/>
    </location>
</feature>
<dbReference type="SUPFAM" id="SSF111369">
    <property type="entry name" value="HlyD-like secretion proteins"/>
    <property type="match status" value="2"/>
</dbReference>